<accession>A0ABQ3UNR8</accession>
<feature type="transmembrane region" description="Helical" evidence="1">
    <location>
        <begin position="64"/>
        <end position="86"/>
    </location>
</feature>
<keyword evidence="3" id="KW-1185">Reference proteome</keyword>
<reference evidence="2 3" key="1">
    <citation type="journal article" date="2021" name="Int. J. Syst. Evol. Microbiol.">
        <title>Reticulibacter mediterranei gen. nov., sp. nov., within the new family Reticulibacteraceae fam. nov., and Ktedonospora formicarum gen. nov., sp. nov., Ktedonobacter robiniae sp. nov., Dictyobacter formicarum sp. nov. and Dictyobacter arantiisoli sp. nov., belonging to the class Ktedonobacteria.</title>
        <authorList>
            <person name="Yabe S."/>
            <person name="Zheng Y."/>
            <person name="Wang C.M."/>
            <person name="Sakai Y."/>
            <person name="Abe K."/>
            <person name="Yokota A."/>
            <person name="Donadio S."/>
            <person name="Cavaletti L."/>
            <person name="Monciardini P."/>
        </authorList>
    </citation>
    <scope>NUCLEOTIDE SEQUENCE [LARGE SCALE GENOMIC DNA]</scope>
    <source>
        <strain evidence="2 3">SOSP1-30</strain>
    </source>
</reference>
<gene>
    <name evidence="2" type="ORF">KSB_25170</name>
</gene>
<comment type="caution">
    <text evidence="2">The sequence shown here is derived from an EMBL/GenBank/DDBJ whole genome shotgun (WGS) entry which is preliminary data.</text>
</comment>
<dbReference type="Pfam" id="PF02325">
    <property type="entry name" value="CCB3_YggT"/>
    <property type="match status" value="1"/>
</dbReference>
<sequence length="90" mass="10559">MLPFPILNIIVQYGIGFLLLSMLIRAVASWFGLDERNAFIRFFVKVTDPFIVPIRRYVKPIGMFDISFILAWFLLYIIQILLLQALPPNW</sequence>
<evidence type="ECO:0000313" key="3">
    <source>
        <dbReference type="Proteomes" id="UP000654345"/>
    </source>
</evidence>
<dbReference type="EMBL" id="BNJG01000001">
    <property type="protein sequence ID" value="GHO54042.1"/>
    <property type="molecule type" value="Genomic_DNA"/>
</dbReference>
<name>A0ABQ3UNR8_9CHLR</name>
<feature type="transmembrane region" description="Helical" evidence="1">
    <location>
        <begin position="6"/>
        <end position="33"/>
    </location>
</feature>
<evidence type="ECO:0008006" key="4">
    <source>
        <dbReference type="Google" id="ProtNLM"/>
    </source>
</evidence>
<dbReference type="Proteomes" id="UP000654345">
    <property type="component" value="Unassembled WGS sequence"/>
</dbReference>
<proteinExistence type="predicted"/>
<keyword evidence="1" id="KW-0812">Transmembrane</keyword>
<organism evidence="2 3">
    <name type="scientific">Ktedonobacter robiniae</name>
    <dbReference type="NCBI Taxonomy" id="2778365"/>
    <lineage>
        <taxon>Bacteria</taxon>
        <taxon>Bacillati</taxon>
        <taxon>Chloroflexota</taxon>
        <taxon>Ktedonobacteria</taxon>
        <taxon>Ktedonobacterales</taxon>
        <taxon>Ktedonobacteraceae</taxon>
        <taxon>Ktedonobacter</taxon>
    </lineage>
</organism>
<protein>
    <recommendedName>
        <fullName evidence="4">YggT family protein</fullName>
    </recommendedName>
</protein>
<dbReference type="RefSeq" id="WP_007907793.1">
    <property type="nucleotide sequence ID" value="NZ_BNJG01000001.1"/>
</dbReference>
<evidence type="ECO:0000313" key="2">
    <source>
        <dbReference type="EMBL" id="GHO54042.1"/>
    </source>
</evidence>
<evidence type="ECO:0000256" key="1">
    <source>
        <dbReference type="SAM" id="Phobius"/>
    </source>
</evidence>
<keyword evidence="1" id="KW-1133">Transmembrane helix</keyword>
<keyword evidence="1" id="KW-0472">Membrane</keyword>
<dbReference type="InterPro" id="IPR003425">
    <property type="entry name" value="CCB3/YggT"/>
</dbReference>